<name>A0A8T2TZG2_CERRI</name>
<keyword evidence="2" id="KW-1185">Reference proteome</keyword>
<gene>
    <name evidence="1" type="ORF">KP509_09G034200</name>
</gene>
<evidence type="ECO:0000313" key="1">
    <source>
        <dbReference type="EMBL" id="KAH7429181.1"/>
    </source>
</evidence>
<dbReference type="Proteomes" id="UP000825935">
    <property type="component" value="Chromosome 9"/>
</dbReference>
<comment type="caution">
    <text evidence="1">The sequence shown here is derived from an EMBL/GenBank/DDBJ whole genome shotgun (WGS) entry which is preliminary data.</text>
</comment>
<sequence length="108" mass="12374">MDRNTVATKRCKSRRRTRTSSLRVFRGFYKGLCFRTLRSSSLLRGLRPPLNLQSLRTVIGISLLRRFLHLSYPASIIAAGGPLHITASFYFRNICLRSELSASNMSFY</sequence>
<dbReference type="EMBL" id="CM035414">
    <property type="protein sequence ID" value="KAH7429181.1"/>
    <property type="molecule type" value="Genomic_DNA"/>
</dbReference>
<organism evidence="1 2">
    <name type="scientific">Ceratopteris richardii</name>
    <name type="common">Triangle waterfern</name>
    <dbReference type="NCBI Taxonomy" id="49495"/>
    <lineage>
        <taxon>Eukaryota</taxon>
        <taxon>Viridiplantae</taxon>
        <taxon>Streptophyta</taxon>
        <taxon>Embryophyta</taxon>
        <taxon>Tracheophyta</taxon>
        <taxon>Polypodiopsida</taxon>
        <taxon>Polypodiidae</taxon>
        <taxon>Polypodiales</taxon>
        <taxon>Pteridineae</taxon>
        <taxon>Pteridaceae</taxon>
        <taxon>Parkerioideae</taxon>
        <taxon>Ceratopteris</taxon>
    </lineage>
</organism>
<protein>
    <submittedName>
        <fullName evidence="1">Uncharacterized protein</fullName>
    </submittedName>
</protein>
<proteinExistence type="predicted"/>
<evidence type="ECO:0000313" key="2">
    <source>
        <dbReference type="Proteomes" id="UP000825935"/>
    </source>
</evidence>
<dbReference type="AlphaFoldDB" id="A0A8T2TZG2"/>
<accession>A0A8T2TZG2</accession>
<reference evidence="1" key="1">
    <citation type="submission" date="2021-08" db="EMBL/GenBank/DDBJ databases">
        <title>WGS assembly of Ceratopteris richardii.</title>
        <authorList>
            <person name="Marchant D.B."/>
            <person name="Chen G."/>
            <person name="Jenkins J."/>
            <person name="Shu S."/>
            <person name="Leebens-Mack J."/>
            <person name="Grimwood J."/>
            <person name="Schmutz J."/>
            <person name="Soltis P."/>
            <person name="Soltis D."/>
            <person name="Chen Z.-H."/>
        </authorList>
    </citation>
    <scope>NUCLEOTIDE SEQUENCE</scope>
    <source>
        <strain evidence="1">Whitten #5841</strain>
        <tissue evidence="1">Leaf</tissue>
    </source>
</reference>